<proteinExistence type="predicted"/>
<evidence type="ECO:0000256" key="1">
    <source>
        <dbReference type="SAM" id="MobiDB-lite"/>
    </source>
</evidence>
<dbReference type="Proteomes" id="UP000675881">
    <property type="component" value="Chromosome 6"/>
</dbReference>
<evidence type="ECO:0000313" key="3">
    <source>
        <dbReference type="Proteomes" id="UP000675881"/>
    </source>
</evidence>
<accession>A0A7R8D1J9</accession>
<dbReference type="AlphaFoldDB" id="A0A7R8D1J9"/>
<protein>
    <submittedName>
        <fullName evidence="2">(salmon louse) hypothetical protein</fullName>
    </submittedName>
</protein>
<sequence>MSQSSLPFSGFTQTCINLGHPFIVGFKGSSQRMWTWHPPRTEGDIQGKEEEEGKKSPKKPELRAKKLKDQFGLTQAQIQGLNIFDDDESEDPSNELGLPIVCFKFIKFYIASTSLKESLKIGELIEALCIINCSPFTVRCLRQSST</sequence>
<feature type="region of interest" description="Disordered" evidence="1">
    <location>
        <begin position="35"/>
        <end position="61"/>
    </location>
</feature>
<name>A0A7R8D1J9_LEPSM</name>
<reference evidence="2" key="1">
    <citation type="submission" date="2021-02" db="EMBL/GenBank/DDBJ databases">
        <authorList>
            <person name="Bekaert M."/>
        </authorList>
    </citation>
    <scope>NUCLEOTIDE SEQUENCE</scope>
    <source>
        <strain evidence="2">IoA-00</strain>
    </source>
</reference>
<organism evidence="2 3">
    <name type="scientific">Lepeophtheirus salmonis</name>
    <name type="common">Salmon louse</name>
    <name type="synonym">Caligus salmonis</name>
    <dbReference type="NCBI Taxonomy" id="72036"/>
    <lineage>
        <taxon>Eukaryota</taxon>
        <taxon>Metazoa</taxon>
        <taxon>Ecdysozoa</taxon>
        <taxon>Arthropoda</taxon>
        <taxon>Crustacea</taxon>
        <taxon>Multicrustacea</taxon>
        <taxon>Hexanauplia</taxon>
        <taxon>Copepoda</taxon>
        <taxon>Siphonostomatoida</taxon>
        <taxon>Caligidae</taxon>
        <taxon>Lepeophtheirus</taxon>
    </lineage>
</organism>
<gene>
    <name evidence="2" type="ORF">LSAA_11930</name>
</gene>
<feature type="compositionally biased region" description="Basic and acidic residues" evidence="1">
    <location>
        <begin position="39"/>
        <end position="61"/>
    </location>
</feature>
<dbReference type="EMBL" id="HG994585">
    <property type="protein sequence ID" value="CAF2969914.1"/>
    <property type="molecule type" value="Genomic_DNA"/>
</dbReference>
<evidence type="ECO:0000313" key="2">
    <source>
        <dbReference type="EMBL" id="CAF2969914.1"/>
    </source>
</evidence>
<keyword evidence="3" id="KW-1185">Reference proteome</keyword>